<evidence type="ECO:0000256" key="1">
    <source>
        <dbReference type="ARBA" id="ARBA00004442"/>
    </source>
</evidence>
<feature type="chain" id="PRO_5002642408" evidence="8">
    <location>
        <begin position="21"/>
        <end position="237"/>
    </location>
</feature>
<dbReference type="PANTHER" id="PTHR30026">
    <property type="entry name" value="OUTER MEMBRANE PROTEIN TOLC"/>
    <property type="match status" value="1"/>
</dbReference>
<dbReference type="Proteomes" id="UP000004095">
    <property type="component" value="Unassembled WGS sequence"/>
</dbReference>
<dbReference type="OrthoDB" id="935706at2"/>
<comment type="similarity">
    <text evidence="2">Belongs to the outer membrane factor (OMF) (TC 1.B.17) family.</text>
</comment>
<evidence type="ECO:0000313" key="9">
    <source>
        <dbReference type="EMBL" id="EAY26814.1"/>
    </source>
</evidence>
<evidence type="ECO:0000256" key="5">
    <source>
        <dbReference type="ARBA" id="ARBA00022692"/>
    </source>
</evidence>
<evidence type="ECO:0000313" key="10">
    <source>
        <dbReference type="Proteomes" id="UP000004095"/>
    </source>
</evidence>
<comment type="subcellular location">
    <subcellularLocation>
        <location evidence="1">Cell outer membrane</location>
    </subcellularLocation>
</comment>
<organism evidence="9 10">
    <name type="scientific">Microscilla marina ATCC 23134</name>
    <dbReference type="NCBI Taxonomy" id="313606"/>
    <lineage>
        <taxon>Bacteria</taxon>
        <taxon>Pseudomonadati</taxon>
        <taxon>Bacteroidota</taxon>
        <taxon>Cytophagia</taxon>
        <taxon>Cytophagales</taxon>
        <taxon>Microscillaceae</taxon>
        <taxon>Microscilla</taxon>
    </lineage>
</organism>
<keyword evidence="4" id="KW-1134">Transmembrane beta strand</keyword>
<reference evidence="9 10" key="1">
    <citation type="submission" date="2007-01" db="EMBL/GenBank/DDBJ databases">
        <authorList>
            <person name="Haygood M."/>
            <person name="Podell S."/>
            <person name="Anderson C."/>
            <person name="Hopkinson B."/>
            <person name="Roe K."/>
            <person name="Barbeau K."/>
            <person name="Gaasterland T."/>
            <person name="Ferriera S."/>
            <person name="Johnson J."/>
            <person name="Kravitz S."/>
            <person name="Beeson K."/>
            <person name="Sutton G."/>
            <person name="Rogers Y.-H."/>
            <person name="Friedman R."/>
            <person name="Frazier M."/>
            <person name="Venter J.C."/>
        </authorList>
    </citation>
    <scope>NUCLEOTIDE SEQUENCE [LARGE SCALE GENOMIC DNA]</scope>
    <source>
        <strain evidence="9 10">ATCC 23134</strain>
    </source>
</reference>
<name>A1ZS91_MICM2</name>
<dbReference type="InterPro" id="IPR051906">
    <property type="entry name" value="TolC-like"/>
</dbReference>
<evidence type="ECO:0000256" key="8">
    <source>
        <dbReference type="SAM" id="SignalP"/>
    </source>
</evidence>
<dbReference type="eggNOG" id="COG1538">
    <property type="taxonomic scope" value="Bacteria"/>
</dbReference>
<dbReference type="InterPro" id="IPR003423">
    <property type="entry name" value="OMP_efflux"/>
</dbReference>
<comment type="caution">
    <text evidence="9">The sequence shown here is derived from an EMBL/GenBank/DDBJ whole genome shotgun (WGS) entry which is preliminary data.</text>
</comment>
<gene>
    <name evidence="9" type="ORF">M23134_00780</name>
</gene>
<dbReference type="GO" id="GO:0015288">
    <property type="term" value="F:porin activity"/>
    <property type="evidence" value="ECO:0007669"/>
    <property type="project" value="TreeGrafter"/>
</dbReference>
<protein>
    <submittedName>
        <fullName evidence="9">Outer membrane efflux protein, putative</fullName>
    </submittedName>
</protein>
<keyword evidence="6" id="KW-0472">Membrane</keyword>
<proteinExistence type="inferred from homology"/>
<dbReference type="GO" id="GO:0015562">
    <property type="term" value="F:efflux transmembrane transporter activity"/>
    <property type="evidence" value="ECO:0007669"/>
    <property type="project" value="InterPro"/>
</dbReference>
<dbReference type="Pfam" id="PF02321">
    <property type="entry name" value="OEP"/>
    <property type="match status" value="1"/>
</dbReference>
<feature type="signal peptide" evidence="8">
    <location>
        <begin position="1"/>
        <end position="20"/>
    </location>
</feature>
<keyword evidence="8" id="KW-0732">Signal</keyword>
<evidence type="ECO:0000256" key="7">
    <source>
        <dbReference type="ARBA" id="ARBA00023237"/>
    </source>
</evidence>
<accession>A1ZS91</accession>
<dbReference type="SUPFAM" id="SSF56954">
    <property type="entry name" value="Outer membrane efflux proteins (OEP)"/>
    <property type="match status" value="1"/>
</dbReference>
<dbReference type="RefSeq" id="WP_002700336.1">
    <property type="nucleotide sequence ID" value="NZ_AAWS01000030.1"/>
</dbReference>
<evidence type="ECO:0000256" key="4">
    <source>
        <dbReference type="ARBA" id="ARBA00022452"/>
    </source>
</evidence>
<dbReference type="AlphaFoldDB" id="A1ZS91"/>
<keyword evidence="3" id="KW-0813">Transport</keyword>
<dbReference type="GO" id="GO:1990281">
    <property type="term" value="C:efflux pump complex"/>
    <property type="evidence" value="ECO:0007669"/>
    <property type="project" value="TreeGrafter"/>
</dbReference>
<sequence length="237" mass="27154">MHKYLYIGWVLLLTCFNTNAQTDTAWSAFRLPPLAALTEAAINSSPQVKYQQSIILRDKANIKERKKRWMNKVFMDAGYSYTNNFSVTNINSNTGNVETLALKNGGNYRAGFTLRFSLFDFSGAKHVTQVAIQEKNASENQLLSIEREIVWQVTELYKNLELAQTLLHIKSEKMQTLALQRQVAEKEFTQGQIKIAELSRIIELTSNAHQEFEQGKNSYEKAYLKLEQFVGKPLNSF</sequence>
<dbReference type="EMBL" id="AAWS01000030">
    <property type="protein sequence ID" value="EAY26814.1"/>
    <property type="molecule type" value="Genomic_DNA"/>
</dbReference>
<dbReference type="GO" id="GO:0009279">
    <property type="term" value="C:cell outer membrane"/>
    <property type="evidence" value="ECO:0007669"/>
    <property type="project" value="UniProtKB-SubCell"/>
</dbReference>
<evidence type="ECO:0000256" key="2">
    <source>
        <dbReference type="ARBA" id="ARBA00007613"/>
    </source>
</evidence>
<dbReference type="PANTHER" id="PTHR30026:SF20">
    <property type="entry name" value="OUTER MEMBRANE PROTEIN TOLC"/>
    <property type="match status" value="1"/>
</dbReference>
<dbReference type="Gene3D" id="1.20.1600.10">
    <property type="entry name" value="Outer membrane efflux proteins (OEP)"/>
    <property type="match status" value="1"/>
</dbReference>
<evidence type="ECO:0000256" key="3">
    <source>
        <dbReference type="ARBA" id="ARBA00022448"/>
    </source>
</evidence>
<keyword evidence="10" id="KW-1185">Reference proteome</keyword>
<evidence type="ECO:0000256" key="6">
    <source>
        <dbReference type="ARBA" id="ARBA00023136"/>
    </source>
</evidence>
<keyword evidence="7" id="KW-0998">Cell outer membrane</keyword>
<keyword evidence="5" id="KW-0812">Transmembrane</keyword>